<dbReference type="AlphaFoldDB" id="A0AAV7N110"/>
<proteinExistence type="predicted"/>
<gene>
    <name evidence="2" type="ORF">NDU88_006001</name>
</gene>
<feature type="compositionally biased region" description="Basic and acidic residues" evidence="1">
    <location>
        <begin position="42"/>
        <end position="54"/>
    </location>
</feature>
<comment type="caution">
    <text evidence="2">The sequence shown here is derived from an EMBL/GenBank/DDBJ whole genome shotgun (WGS) entry which is preliminary data.</text>
</comment>
<feature type="region of interest" description="Disordered" evidence="1">
    <location>
        <begin position="1"/>
        <end position="54"/>
    </location>
</feature>
<dbReference type="EMBL" id="JANPWB010000013">
    <property type="protein sequence ID" value="KAJ1108625.1"/>
    <property type="molecule type" value="Genomic_DNA"/>
</dbReference>
<keyword evidence="3" id="KW-1185">Reference proteome</keyword>
<dbReference type="Proteomes" id="UP001066276">
    <property type="component" value="Chromosome 9"/>
</dbReference>
<evidence type="ECO:0000256" key="1">
    <source>
        <dbReference type="SAM" id="MobiDB-lite"/>
    </source>
</evidence>
<sequence length="101" mass="11663">MEDSRLEGGALPDLRASTPKPRRSDQGIAGRIPVPDWEPADQEGRQRGIERHSEGRLTSIHNRIYFQLSDVTSEERYLVDQVFVLRILHLCRRFHLGTLDQ</sequence>
<evidence type="ECO:0000313" key="3">
    <source>
        <dbReference type="Proteomes" id="UP001066276"/>
    </source>
</evidence>
<organism evidence="2 3">
    <name type="scientific">Pleurodeles waltl</name>
    <name type="common">Iberian ribbed newt</name>
    <dbReference type="NCBI Taxonomy" id="8319"/>
    <lineage>
        <taxon>Eukaryota</taxon>
        <taxon>Metazoa</taxon>
        <taxon>Chordata</taxon>
        <taxon>Craniata</taxon>
        <taxon>Vertebrata</taxon>
        <taxon>Euteleostomi</taxon>
        <taxon>Amphibia</taxon>
        <taxon>Batrachia</taxon>
        <taxon>Caudata</taxon>
        <taxon>Salamandroidea</taxon>
        <taxon>Salamandridae</taxon>
        <taxon>Pleurodelinae</taxon>
        <taxon>Pleurodeles</taxon>
    </lineage>
</organism>
<name>A0AAV7N110_PLEWA</name>
<evidence type="ECO:0000313" key="2">
    <source>
        <dbReference type="EMBL" id="KAJ1108625.1"/>
    </source>
</evidence>
<accession>A0AAV7N110</accession>
<reference evidence="2" key="1">
    <citation type="journal article" date="2022" name="bioRxiv">
        <title>Sequencing and chromosome-scale assembly of the giantPleurodeles waltlgenome.</title>
        <authorList>
            <person name="Brown T."/>
            <person name="Elewa A."/>
            <person name="Iarovenko S."/>
            <person name="Subramanian E."/>
            <person name="Araus A.J."/>
            <person name="Petzold A."/>
            <person name="Susuki M."/>
            <person name="Suzuki K.-i.T."/>
            <person name="Hayashi T."/>
            <person name="Toyoda A."/>
            <person name="Oliveira C."/>
            <person name="Osipova E."/>
            <person name="Leigh N.D."/>
            <person name="Simon A."/>
            <person name="Yun M.H."/>
        </authorList>
    </citation>
    <scope>NUCLEOTIDE SEQUENCE</scope>
    <source>
        <strain evidence="2">20211129_DDA</strain>
        <tissue evidence="2">Liver</tissue>
    </source>
</reference>
<protein>
    <submittedName>
        <fullName evidence="2">Uncharacterized protein</fullName>
    </submittedName>
</protein>